<evidence type="ECO:0008006" key="3">
    <source>
        <dbReference type="Google" id="ProtNLM"/>
    </source>
</evidence>
<protein>
    <recommendedName>
        <fullName evidence="3">Secretion system C-terminal sorting domain-containing protein</fullName>
    </recommendedName>
</protein>
<sequence>MMITLLLLLLYPPGWSDDVPLKVDTAGIQVHADIVIDTTNASWLVWNDSVTFGTGVLFYSRRDEAGNILIPPTHLAYDNIKVCRPRVGIDSSHKVHFIWEDYGSSPGFSLWHVKLDLAGTILVPPHEAVSGYGGPPYLCCESNFVIDNKNRLHAVWDQKKPEDGECGIYYSQLDSLGDSIITIRTIPSDTWAIYPAIAIDSDYNLHITMRASFSPTKGSARESGIGYVKVNDQGQILIPLKRLTYFDACIYPEIVTDRTDHLHLMYTRCLPSKHSIFLMKLDKYGNILRDDTVYINPAWAAYPGDIAIDEKQRLHLVWMIRGSAVGEGRICYAMLDTAGNFLVDTMSIVFKPETLGAEYPRIAIDSANLARVCWNDFRGGGHDVYYKWQTEDPGVFEGPERPQNHLLFPSPASRLELKLTQKTKIEIFDVMGRRLLKTLAHPPLFTWTPNIPSGVYFIKLGHRTYPLVLIK</sequence>
<dbReference type="Proteomes" id="UP000268469">
    <property type="component" value="Unassembled WGS sequence"/>
</dbReference>
<evidence type="ECO:0000313" key="2">
    <source>
        <dbReference type="Proteomes" id="UP000268469"/>
    </source>
</evidence>
<organism evidence="1 2">
    <name type="scientific">candidate division WOR-3 bacterium</name>
    <dbReference type="NCBI Taxonomy" id="2052148"/>
    <lineage>
        <taxon>Bacteria</taxon>
        <taxon>Bacteria division WOR-3</taxon>
    </lineage>
</organism>
<accession>A0A660SJN7</accession>
<dbReference type="EMBL" id="QNBE01000019">
    <property type="protein sequence ID" value="RKX71055.1"/>
    <property type="molecule type" value="Genomic_DNA"/>
</dbReference>
<dbReference type="AlphaFoldDB" id="A0A660SJN7"/>
<gene>
    <name evidence="1" type="ORF">DRP53_02960</name>
</gene>
<name>A0A660SJN7_UNCW3</name>
<evidence type="ECO:0000313" key="1">
    <source>
        <dbReference type="EMBL" id="RKX71055.1"/>
    </source>
</evidence>
<reference evidence="1 2" key="1">
    <citation type="submission" date="2018-06" db="EMBL/GenBank/DDBJ databases">
        <title>Extensive metabolic versatility and redundancy in microbially diverse, dynamic hydrothermal sediments.</title>
        <authorList>
            <person name="Dombrowski N."/>
            <person name="Teske A."/>
            <person name="Baker B.J."/>
        </authorList>
    </citation>
    <scope>NUCLEOTIDE SEQUENCE [LARGE SCALE GENOMIC DNA]</scope>
    <source>
        <strain evidence="1">B36_G15</strain>
    </source>
</reference>
<proteinExistence type="predicted"/>
<dbReference type="InterPro" id="IPR026444">
    <property type="entry name" value="Secre_tail"/>
</dbReference>
<dbReference type="NCBIfam" id="TIGR04183">
    <property type="entry name" value="Por_Secre_tail"/>
    <property type="match status" value="1"/>
</dbReference>
<comment type="caution">
    <text evidence="1">The sequence shown here is derived from an EMBL/GenBank/DDBJ whole genome shotgun (WGS) entry which is preliminary data.</text>
</comment>